<keyword evidence="3 8" id="KW-0813">Transport</keyword>
<dbReference type="GO" id="GO:0005886">
    <property type="term" value="C:plasma membrane"/>
    <property type="evidence" value="ECO:0007669"/>
    <property type="project" value="UniProtKB-SubCell"/>
</dbReference>
<keyword evidence="4 8" id="KW-1003">Cell membrane</keyword>
<dbReference type="Pfam" id="PF01061">
    <property type="entry name" value="ABC2_membrane"/>
    <property type="match status" value="1"/>
</dbReference>
<comment type="similarity">
    <text evidence="2 8">Belongs to the ABC-2 integral membrane protein family.</text>
</comment>
<accession>A0A4R1BWP0</accession>
<evidence type="ECO:0000313" key="10">
    <source>
        <dbReference type="EMBL" id="TCJ22443.1"/>
    </source>
</evidence>
<reference evidence="10 11" key="1">
    <citation type="submission" date="2019-03" db="EMBL/GenBank/DDBJ databases">
        <authorList>
            <person name="Kim M.K.M."/>
        </authorList>
    </citation>
    <scope>NUCLEOTIDE SEQUENCE [LARGE SCALE GENOMIC DNA]</scope>
    <source>
        <strain evidence="10 11">18JY15-6</strain>
    </source>
</reference>
<feature type="transmembrane region" description="Helical" evidence="8">
    <location>
        <begin position="77"/>
        <end position="93"/>
    </location>
</feature>
<feature type="transmembrane region" description="Helical" evidence="8">
    <location>
        <begin position="126"/>
        <end position="147"/>
    </location>
</feature>
<name>A0A4R1BWP0_9ACTN</name>
<dbReference type="InterPro" id="IPR047817">
    <property type="entry name" value="ABC2_TM_bact-type"/>
</dbReference>
<gene>
    <name evidence="10" type="ORF">EPD65_12950</name>
</gene>
<evidence type="ECO:0000313" key="11">
    <source>
        <dbReference type="Proteomes" id="UP000295453"/>
    </source>
</evidence>
<keyword evidence="11" id="KW-1185">Reference proteome</keyword>
<protein>
    <recommendedName>
        <fullName evidence="8">Transport permease protein</fullName>
    </recommendedName>
</protein>
<evidence type="ECO:0000259" key="9">
    <source>
        <dbReference type="PROSITE" id="PS51012"/>
    </source>
</evidence>
<proteinExistence type="inferred from homology"/>
<organism evidence="10 11">
    <name type="scientific">Nocardioides jejuensis</name>
    <dbReference type="NCBI Taxonomy" id="2502782"/>
    <lineage>
        <taxon>Bacteria</taxon>
        <taxon>Bacillati</taxon>
        <taxon>Actinomycetota</taxon>
        <taxon>Actinomycetes</taxon>
        <taxon>Propionibacteriales</taxon>
        <taxon>Nocardioidaceae</taxon>
        <taxon>Nocardioides</taxon>
    </lineage>
</organism>
<dbReference type="EMBL" id="SJZJ01000023">
    <property type="protein sequence ID" value="TCJ22443.1"/>
    <property type="molecule type" value="Genomic_DNA"/>
</dbReference>
<feature type="transmembrane region" description="Helical" evidence="8">
    <location>
        <begin position="190"/>
        <end position="209"/>
    </location>
</feature>
<dbReference type="AlphaFoldDB" id="A0A4R1BWP0"/>
<evidence type="ECO:0000256" key="5">
    <source>
        <dbReference type="ARBA" id="ARBA00022692"/>
    </source>
</evidence>
<dbReference type="PANTHER" id="PTHR30413">
    <property type="entry name" value="INNER MEMBRANE TRANSPORT PERMEASE"/>
    <property type="match status" value="1"/>
</dbReference>
<sequence>MTPDYASLPLVDPAGESGLVAVARKRYLLRLLVGRELNARYSGSFLGLLWSYFNPLTQLFIYWFVMGKVMGLGHRTEHFAIHVFVGLIGVHFFNETFNASTRSIVRNKAFVKKMALPLEMFPVSSVVVSLFNSAPAVLILSVVCLFAGWTPDWVGMASFLLAVAIMITVATGFGLIFSVANVLFRDIGQLVGILTNFVRFSVPMMYPFSKIAENFPNHIDTYLANPLANVILLMQRAFWVGTTSDPETVLHEDFPHHLMEHGLIALATGLVILVIGQVVFSQLVNKVPERV</sequence>
<feature type="transmembrane region" description="Helical" evidence="8">
    <location>
        <begin position="261"/>
        <end position="280"/>
    </location>
</feature>
<dbReference type="Proteomes" id="UP000295453">
    <property type="component" value="Unassembled WGS sequence"/>
</dbReference>
<feature type="transmembrane region" description="Helical" evidence="8">
    <location>
        <begin position="45"/>
        <end position="65"/>
    </location>
</feature>
<evidence type="ECO:0000256" key="2">
    <source>
        <dbReference type="ARBA" id="ARBA00007783"/>
    </source>
</evidence>
<dbReference type="OrthoDB" id="9789409at2"/>
<dbReference type="GO" id="GO:0140359">
    <property type="term" value="F:ABC-type transporter activity"/>
    <property type="evidence" value="ECO:0007669"/>
    <property type="project" value="InterPro"/>
</dbReference>
<dbReference type="RefSeq" id="WP_131584801.1">
    <property type="nucleotide sequence ID" value="NZ_SJZJ01000023.1"/>
</dbReference>
<evidence type="ECO:0000256" key="3">
    <source>
        <dbReference type="ARBA" id="ARBA00022448"/>
    </source>
</evidence>
<evidence type="ECO:0000256" key="1">
    <source>
        <dbReference type="ARBA" id="ARBA00004651"/>
    </source>
</evidence>
<feature type="domain" description="ABC transmembrane type-2" evidence="9">
    <location>
        <begin position="46"/>
        <end position="283"/>
    </location>
</feature>
<comment type="caution">
    <text evidence="10">The sequence shown here is derived from an EMBL/GenBank/DDBJ whole genome shotgun (WGS) entry which is preliminary data.</text>
</comment>
<evidence type="ECO:0000256" key="6">
    <source>
        <dbReference type="ARBA" id="ARBA00022989"/>
    </source>
</evidence>
<evidence type="ECO:0000256" key="7">
    <source>
        <dbReference type="ARBA" id="ARBA00023136"/>
    </source>
</evidence>
<dbReference type="PROSITE" id="PS51012">
    <property type="entry name" value="ABC_TM2"/>
    <property type="match status" value="1"/>
</dbReference>
<keyword evidence="5 8" id="KW-0812">Transmembrane</keyword>
<dbReference type="GO" id="GO:0015920">
    <property type="term" value="P:lipopolysaccharide transport"/>
    <property type="evidence" value="ECO:0007669"/>
    <property type="project" value="TreeGrafter"/>
</dbReference>
<evidence type="ECO:0000256" key="8">
    <source>
        <dbReference type="RuleBase" id="RU361157"/>
    </source>
</evidence>
<dbReference type="InterPro" id="IPR013525">
    <property type="entry name" value="ABC2_TM"/>
</dbReference>
<feature type="transmembrane region" description="Helical" evidence="8">
    <location>
        <begin position="159"/>
        <end position="184"/>
    </location>
</feature>
<comment type="subcellular location">
    <subcellularLocation>
        <location evidence="1 8">Cell membrane</location>
        <topology evidence="1 8">Multi-pass membrane protein</topology>
    </subcellularLocation>
</comment>
<keyword evidence="6 8" id="KW-1133">Transmembrane helix</keyword>
<keyword evidence="7 8" id="KW-0472">Membrane</keyword>
<dbReference type="PANTHER" id="PTHR30413:SF10">
    <property type="entry name" value="CAPSULE POLYSACCHARIDE EXPORT INNER-MEMBRANE PROTEIN CTRC"/>
    <property type="match status" value="1"/>
</dbReference>
<evidence type="ECO:0000256" key="4">
    <source>
        <dbReference type="ARBA" id="ARBA00022475"/>
    </source>
</evidence>